<reference evidence="7" key="1">
    <citation type="submission" date="2022-08" db="EMBL/GenBank/DDBJ databases">
        <authorList>
            <person name="Gutierrez-Valencia J."/>
        </authorList>
    </citation>
    <scope>NUCLEOTIDE SEQUENCE</scope>
</reference>
<evidence type="ECO:0000313" key="8">
    <source>
        <dbReference type="Proteomes" id="UP001154282"/>
    </source>
</evidence>
<dbReference type="Pfam" id="PF07899">
    <property type="entry name" value="Frigida"/>
    <property type="match status" value="2"/>
</dbReference>
<dbReference type="EMBL" id="CAMGYJ010000006">
    <property type="protein sequence ID" value="CAI0432264.1"/>
    <property type="molecule type" value="Genomic_DNA"/>
</dbReference>
<dbReference type="InterPro" id="IPR012474">
    <property type="entry name" value="Frigida"/>
</dbReference>
<dbReference type="PANTHER" id="PTHR31791">
    <property type="entry name" value="FRIGIDA-LIKE PROTEIN 3-RELATED"/>
    <property type="match status" value="1"/>
</dbReference>
<feature type="region of interest" description="Disordered" evidence="6">
    <location>
        <begin position="628"/>
        <end position="655"/>
    </location>
</feature>
<organism evidence="7 8">
    <name type="scientific">Linum tenue</name>
    <dbReference type="NCBI Taxonomy" id="586396"/>
    <lineage>
        <taxon>Eukaryota</taxon>
        <taxon>Viridiplantae</taxon>
        <taxon>Streptophyta</taxon>
        <taxon>Embryophyta</taxon>
        <taxon>Tracheophyta</taxon>
        <taxon>Spermatophyta</taxon>
        <taxon>Magnoliopsida</taxon>
        <taxon>eudicotyledons</taxon>
        <taxon>Gunneridae</taxon>
        <taxon>Pentapetalae</taxon>
        <taxon>rosids</taxon>
        <taxon>fabids</taxon>
        <taxon>Malpighiales</taxon>
        <taxon>Linaceae</taxon>
        <taxon>Linum</taxon>
    </lineage>
</organism>
<name>A0AAV0LCC4_9ROSI</name>
<keyword evidence="4 5" id="KW-0287">Flowering</keyword>
<dbReference type="GO" id="GO:0009908">
    <property type="term" value="P:flower development"/>
    <property type="evidence" value="ECO:0007669"/>
    <property type="project" value="UniProtKB-KW"/>
</dbReference>
<comment type="caution">
    <text evidence="7">The sequence shown here is derived from an EMBL/GenBank/DDBJ whole genome shotgun (WGS) entry which is preliminary data.</text>
</comment>
<comment type="similarity">
    <text evidence="1 5">Belongs to the Frigida family.</text>
</comment>
<gene>
    <name evidence="7" type="ORF">LITE_LOCUS23372</name>
</gene>
<evidence type="ECO:0000313" key="7">
    <source>
        <dbReference type="EMBL" id="CAI0432264.1"/>
    </source>
</evidence>
<evidence type="ECO:0000256" key="6">
    <source>
        <dbReference type="SAM" id="MobiDB-lite"/>
    </source>
</evidence>
<dbReference type="Proteomes" id="UP001154282">
    <property type="component" value="Unassembled WGS sequence"/>
</dbReference>
<evidence type="ECO:0000256" key="1">
    <source>
        <dbReference type="ARBA" id="ARBA00008956"/>
    </source>
</evidence>
<keyword evidence="8" id="KW-1185">Reference proteome</keyword>
<dbReference type="AlphaFoldDB" id="A0AAV0LCC4"/>
<evidence type="ECO:0000256" key="2">
    <source>
        <dbReference type="ARBA" id="ARBA00022473"/>
    </source>
</evidence>
<evidence type="ECO:0000256" key="4">
    <source>
        <dbReference type="ARBA" id="ARBA00023089"/>
    </source>
</evidence>
<evidence type="ECO:0000256" key="5">
    <source>
        <dbReference type="RuleBase" id="RU364012"/>
    </source>
</evidence>
<evidence type="ECO:0000256" key="3">
    <source>
        <dbReference type="ARBA" id="ARBA00022782"/>
    </source>
</evidence>
<sequence>MNGIDLQIFLNERHKDLDTLKVEVQNALKLLSDPAKLVLDAMQGFYPPHLKKGDIEFEVDVVRKSCIMLLEQLANMSTEIKPTTRNEAMSLALDWMTKMKPDVDHFLEVLAFLQLLAAYRLASAFDVDELVIQFGVIAHYSQVRVLLQNLGFAEKMSGVIRKLLENNCQAEAGSLISAFDLHSEFLWTTSPKDDQVTGLGPSLEDKSTAFTDPAILFSFNAPSIPLVSRTLSGAKLSWSDACAYSDLTEYPDLGPESALNLHVQQPERLSSHEPQLDRLNIPAQQPDRLHIPDQQPERLNIQDQQSERLSNGNDQAICNIKFYEKVPLPSRSAFVPGCLKINGNLFTAVCSKIKGNQLRCREISVALQRASDPTEFVLGIVKNPSSLTLQKGCGAVGLASPQHGPLLLLDLLRRMSPHVNQDVEREALSFAREWRPKFPKHLSNPLEPVCFLLFLAAYKLVSYFDQDELFSVFGKDSYWCQNGTKLFGLLDFKDLIPKFLEYLMRNKLPLETLHCIKISNLLESSPSARTALKNYMHTCPKKLRGTEGTDEQVVSIGRELNVWKPVAESITDQTLAECFRDHISVLEKKLQALKNSEPVPGETPSVPELFDYQQQREVPVAAVKPASVPIFSDDQQEQPGKRRQRQGSGARCKRRRMSDIRNGLCSAPPLVSNTKLRLPQLPVPLTAPFRPPAAATVVYPNQFYGFPGHWYPLIPYRYHGHGR</sequence>
<feature type="compositionally biased region" description="Basic residues" evidence="6">
    <location>
        <begin position="641"/>
        <end position="655"/>
    </location>
</feature>
<dbReference type="PANTHER" id="PTHR31791:SF60">
    <property type="entry name" value="FRIGIDA-LIKE PROTEIN 5"/>
    <property type="match status" value="1"/>
</dbReference>
<accession>A0AAV0LCC4</accession>
<dbReference type="GO" id="GO:0030154">
    <property type="term" value="P:cell differentiation"/>
    <property type="evidence" value="ECO:0007669"/>
    <property type="project" value="UniProtKB-KW"/>
</dbReference>
<proteinExistence type="inferred from homology"/>
<keyword evidence="2 5" id="KW-0217">Developmental protein</keyword>
<protein>
    <recommendedName>
        <fullName evidence="5">FRIGIDA-like protein</fullName>
    </recommendedName>
</protein>
<keyword evidence="3 5" id="KW-0221">Differentiation</keyword>